<dbReference type="SUPFAM" id="SSF52009">
    <property type="entry name" value="Phosphohistidine domain"/>
    <property type="match status" value="1"/>
</dbReference>
<sequence length="582" mass="63173">MRRTKIICTLGPAVESDEMMKILIEAGMNVARCNFSHGDHQEHLGRIKTLRKVAAENRHNVAILLDTRGPEIRTGEFEGNSITLEKGQTVTLTSEVIAGTAEKFTINYPRLAENVTPGIRILLDDGLVQLEVVNVIRAGDVICKVINSGTIKNRRGVNIPGIEVDLPNPTPRDLSDIQFAIDHDLDFIAVSFVQNARTILEIKKYLMQNGGDKIKVISKIENQAGLQNFTSILNASDGIMVARGDLGVELPMEDVPLVQKDLIKKCFMAGKPVITATQMLHSMIHNPRPTRAEVSDIANAIYDLTSAVMLSGETSVGSYPIDCVSAMNKVAVRAENAIDYKGVYLSRLAMNSQDGDVTRAVTHAALTTAYEVGAKAIITCTETGYTAQMLSKTRPSMPIIAITSNEKVCKQLSLNWGVFPITGRSYKTLEEILKECIQLALDSKLIENGDLVVVVAGVPVGIAGATNLIKVEIVGDILVKGVTVQQGDSRARLCLAASTEELKLHFQTGDIVVVRYLDGDMLPLLKDASGLVLEDNDEHSRGEIIGKTLEIPVIKGARAAYDLLKNGSMAYLNGTKGFVMKI</sequence>
<accession>A0A2N1PNV6</accession>
<dbReference type="Proteomes" id="UP000233256">
    <property type="component" value="Unassembled WGS sequence"/>
</dbReference>
<dbReference type="InterPro" id="IPR015806">
    <property type="entry name" value="Pyrv_Knase_insert_dom_sf"/>
</dbReference>
<evidence type="ECO:0000256" key="17">
    <source>
        <dbReference type="RuleBase" id="RU000504"/>
    </source>
</evidence>
<name>A0A2N1PNV6_9BACT</name>
<dbReference type="GO" id="GO:0005524">
    <property type="term" value="F:ATP binding"/>
    <property type="evidence" value="ECO:0007669"/>
    <property type="project" value="UniProtKB-KW"/>
</dbReference>
<evidence type="ECO:0000256" key="15">
    <source>
        <dbReference type="ARBA" id="ARBA00023317"/>
    </source>
</evidence>
<comment type="caution">
    <text evidence="21">The sequence shown here is derived from an EMBL/GenBank/DDBJ whole genome shotgun (WGS) entry which is preliminary data.</text>
</comment>
<evidence type="ECO:0000256" key="4">
    <source>
        <dbReference type="ARBA" id="ARBA00006237"/>
    </source>
</evidence>
<keyword evidence="15 21" id="KW-0670">Pyruvate</keyword>
<gene>
    <name evidence="21" type="primary">pyk</name>
    <name evidence="21" type="ORF">CVV64_11420</name>
</gene>
<dbReference type="NCBIfam" id="TIGR01064">
    <property type="entry name" value="pyruv_kin"/>
    <property type="match status" value="1"/>
</dbReference>
<evidence type="ECO:0000256" key="9">
    <source>
        <dbReference type="ARBA" id="ARBA00022741"/>
    </source>
</evidence>
<dbReference type="NCBIfam" id="NF004491">
    <property type="entry name" value="PRK05826.1"/>
    <property type="match status" value="1"/>
</dbReference>
<dbReference type="Gene3D" id="3.50.30.10">
    <property type="entry name" value="Phosphohistidine domain"/>
    <property type="match status" value="1"/>
</dbReference>
<feature type="domain" description="PEP-utilising enzyme mobile" evidence="19">
    <location>
        <begin position="506"/>
        <end position="577"/>
    </location>
</feature>
<comment type="similarity">
    <text evidence="5 17">Belongs to the pyruvate kinase family.</text>
</comment>
<dbReference type="SUPFAM" id="SSF51621">
    <property type="entry name" value="Phosphoenolpyruvate/pyruvate domain"/>
    <property type="match status" value="1"/>
</dbReference>
<dbReference type="EC" id="2.7.1.40" evidence="6 16"/>
<dbReference type="InterPro" id="IPR015795">
    <property type="entry name" value="Pyrv_Knase_C"/>
</dbReference>
<keyword evidence="7 17" id="KW-0808">Transferase</keyword>
<evidence type="ECO:0000259" key="20">
    <source>
        <dbReference type="Pfam" id="PF02887"/>
    </source>
</evidence>
<keyword evidence="11" id="KW-0067">ATP-binding</keyword>
<evidence type="ECO:0000256" key="1">
    <source>
        <dbReference type="ARBA" id="ARBA00001946"/>
    </source>
</evidence>
<organism evidence="21 22">
    <name type="scientific">Candidatus Wallbacteria bacterium HGW-Wallbacteria-1</name>
    <dbReference type="NCBI Taxonomy" id="2013854"/>
    <lineage>
        <taxon>Bacteria</taxon>
        <taxon>Candidatus Walliibacteriota</taxon>
    </lineage>
</organism>
<dbReference type="GO" id="GO:0016301">
    <property type="term" value="F:kinase activity"/>
    <property type="evidence" value="ECO:0007669"/>
    <property type="project" value="UniProtKB-KW"/>
</dbReference>
<feature type="domain" description="Pyruvate kinase C-terminal" evidence="20">
    <location>
        <begin position="360"/>
        <end position="471"/>
    </location>
</feature>
<dbReference type="InterPro" id="IPR040442">
    <property type="entry name" value="Pyrv_kinase-like_dom_sf"/>
</dbReference>
<dbReference type="UniPathway" id="UPA00109">
    <property type="reaction ID" value="UER00188"/>
</dbReference>
<reference evidence="21 22" key="1">
    <citation type="journal article" date="2017" name="ISME J.">
        <title>Potential for microbial H2 and metal transformations associated with novel bacteria and archaea in deep terrestrial subsurface sediments.</title>
        <authorList>
            <person name="Hernsdorf A.W."/>
            <person name="Amano Y."/>
            <person name="Miyakawa K."/>
            <person name="Ise K."/>
            <person name="Suzuki Y."/>
            <person name="Anantharaman K."/>
            <person name="Probst A."/>
            <person name="Burstein D."/>
            <person name="Thomas B.C."/>
            <person name="Banfield J.F."/>
        </authorList>
    </citation>
    <scope>NUCLEOTIDE SEQUENCE [LARGE SCALE GENOMIC DNA]</scope>
    <source>
        <strain evidence="21">HGW-Wallbacteria-1</strain>
    </source>
</reference>
<keyword evidence="8" id="KW-0479">Metal-binding</keyword>
<dbReference type="Pfam" id="PF00391">
    <property type="entry name" value="PEP-utilizers"/>
    <property type="match status" value="1"/>
</dbReference>
<dbReference type="NCBIfam" id="NF004978">
    <property type="entry name" value="PRK06354.1"/>
    <property type="match status" value="1"/>
</dbReference>
<dbReference type="FunFam" id="3.20.20.60:FF:000025">
    <property type="entry name" value="Pyruvate kinase"/>
    <property type="match status" value="1"/>
</dbReference>
<feature type="domain" description="Pyruvate kinase barrel" evidence="18">
    <location>
        <begin position="1"/>
        <end position="324"/>
    </location>
</feature>
<dbReference type="Pfam" id="PF02887">
    <property type="entry name" value="PK_C"/>
    <property type="match status" value="1"/>
</dbReference>
<evidence type="ECO:0000259" key="19">
    <source>
        <dbReference type="Pfam" id="PF00391"/>
    </source>
</evidence>
<evidence type="ECO:0000259" key="18">
    <source>
        <dbReference type="Pfam" id="PF00224"/>
    </source>
</evidence>
<dbReference type="InterPro" id="IPR008279">
    <property type="entry name" value="PEP-util_enz_mobile_dom"/>
</dbReference>
<dbReference type="Gene3D" id="3.20.20.60">
    <property type="entry name" value="Phosphoenolpyruvate-binding domains"/>
    <property type="match status" value="1"/>
</dbReference>
<keyword evidence="10 17" id="KW-0418">Kinase</keyword>
<dbReference type="InterPro" id="IPR036918">
    <property type="entry name" value="Pyrv_Knase_C_sf"/>
</dbReference>
<dbReference type="InterPro" id="IPR015793">
    <property type="entry name" value="Pyrv_Knase_brl"/>
</dbReference>
<evidence type="ECO:0000313" key="22">
    <source>
        <dbReference type="Proteomes" id="UP000233256"/>
    </source>
</evidence>
<evidence type="ECO:0000313" key="21">
    <source>
        <dbReference type="EMBL" id="PKK90027.1"/>
    </source>
</evidence>
<evidence type="ECO:0000256" key="13">
    <source>
        <dbReference type="ARBA" id="ARBA00022958"/>
    </source>
</evidence>
<comment type="cofactor">
    <cofactor evidence="1">
        <name>Mg(2+)</name>
        <dbReference type="ChEBI" id="CHEBI:18420"/>
    </cofactor>
</comment>
<evidence type="ECO:0000256" key="8">
    <source>
        <dbReference type="ARBA" id="ARBA00022723"/>
    </source>
</evidence>
<dbReference type="InterPro" id="IPR036637">
    <property type="entry name" value="Phosphohistidine_dom_sf"/>
</dbReference>
<evidence type="ECO:0000256" key="7">
    <source>
        <dbReference type="ARBA" id="ARBA00022679"/>
    </source>
</evidence>
<evidence type="ECO:0000256" key="16">
    <source>
        <dbReference type="NCBIfam" id="TIGR01064"/>
    </source>
</evidence>
<comment type="pathway">
    <text evidence="3 17">Carbohydrate degradation; glycolysis; pyruvate from D-glyceraldehyde 3-phosphate: step 5/5.</text>
</comment>
<keyword evidence="13" id="KW-0630">Potassium</keyword>
<comment type="cofactor">
    <cofactor evidence="2">
        <name>K(+)</name>
        <dbReference type="ChEBI" id="CHEBI:29103"/>
    </cofactor>
</comment>
<dbReference type="SUPFAM" id="SSF52935">
    <property type="entry name" value="PK C-terminal domain-like"/>
    <property type="match status" value="1"/>
</dbReference>
<evidence type="ECO:0000256" key="2">
    <source>
        <dbReference type="ARBA" id="ARBA00001958"/>
    </source>
</evidence>
<evidence type="ECO:0000256" key="10">
    <source>
        <dbReference type="ARBA" id="ARBA00022777"/>
    </source>
</evidence>
<protein>
    <recommendedName>
        <fullName evidence="6 16">Pyruvate kinase</fullName>
        <ecNumber evidence="6 16">2.7.1.40</ecNumber>
    </recommendedName>
</protein>
<evidence type="ECO:0000256" key="14">
    <source>
        <dbReference type="ARBA" id="ARBA00023152"/>
    </source>
</evidence>
<evidence type="ECO:0000256" key="6">
    <source>
        <dbReference type="ARBA" id="ARBA00012142"/>
    </source>
</evidence>
<dbReference type="AlphaFoldDB" id="A0A2N1PNV6"/>
<dbReference type="InterPro" id="IPR015813">
    <property type="entry name" value="Pyrv/PenolPyrv_kinase-like_dom"/>
</dbReference>
<dbReference type="PANTHER" id="PTHR11817">
    <property type="entry name" value="PYRUVATE KINASE"/>
    <property type="match status" value="1"/>
</dbReference>
<comment type="similarity">
    <text evidence="4">In the C-terminal section; belongs to the PEP-utilizing enzyme family.</text>
</comment>
<keyword evidence="14 17" id="KW-0324">Glycolysis</keyword>
<keyword evidence="12 17" id="KW-0460">Magnesium</keyword>
<dbReference type="EMBL" id="PGXC01000009">
    <property type="protein sequence ID" value="PKK90027.1"/>
    <property type="molecule type" value="Genomic_DNA"/>
</dbReference>
<evidence type="ECO:0000256" key="11">
    <source>
        <dbReference type="ARBA" id="ARBA00022840"/>
    </source>
</evidence>
<dbReference type="Gene3D" id="2.40.33.10">
    <property type="entry name" value="PK beta-barrel domain-like"/>
    <property type="match status" value="1"/>
</dbReference>
<evidence type="ECO:0000256" key="3">
    <source>
        <dbReference type="ARBA" id="ARBA00004997"/>
    </source>
</evidence>
<dbReference type="InterPro" id="IPR001697">
    <property type="entry name" value="Pyr_Knase"/>
</dbReference>
<dbReference type="GO" id="GO:0030955">
    <property type="term" value="F:potassium ion binding"/>
    <property type="evidence" value="ECO:0007669"/>
    <property type="project" value="UniProtKB-UniRule"/>
</dbReference>
<dbReference type="SUPFAM" id="SSF50800">
    <property type="entry name" value="PK beta-barrel domain-like"/>
    <property type="match status" value="1"/>
</dbReference>
<proteinExistence type="inferred from homology"/>
<dbReference type="PRINTS" id="PR01050">
    <property type="entry name" value="PYRUVTKNASE"/>
</dbReference>
<dbReference type="Gene3D" id="3.40.1380.20">
    <property type="entry name" value="Pyruvate kinase, C-terminal domain"/>
    <property type="match status" value="1"/>
</dbReference>
<dbReference type="GO" id="GO:0000287">
    <property type="term" value="F:magnesium ion binding"/>
    <property type="evidence" value="ECO:0007669"/>
    <property type="project" value="UniProtKB-UniRule"/>
</dbReference>
<dbReference type="GO" id="GO:0004743">
    <property type="term" value="F:pyruvate kinase activity"/>
    <property type="evidence" value="ECO:0007669"/>
    <property type="project" value="UniProtKB-UniRule"/>
</dbReference>
<dbReference type="FunFam" id="2.40.33.10:FF:000001">
    <property type="entry name" value="Pyruvate kinase"/>
    <property type="match status" value="1"/>
</dbReference>
<evidence type="ECO:0000256" key="5">
    <source>
        <dbReference type="ARBA" id="ARBA00008663"/>
    </source>
</evidence>
<keyword evidence="9" id="KW-0547">Nucleotide-binding</keyword>
<dbReference type="InterPro" id="IPR011037">
    <property type="entry name" value="Pyrv_Knase-like_insert_dom_sf"/>
</dbReference>
<dbReference type="Pfam" id="PF00224">
    <property type="entry name" value="PK"/>
    <property type="match status" value="1"/>
</dbReference>
<comment type="catalytic activity">
    <reaction evidence="17">
        <text>pyruvate + ATP = phosphoenolpyruvate + ADP + H(+)</text>
        <dbReference type="Rhea" id="RHEA:18157"/>
        <dbReference type="ChEBI" id="CHEBI:15361"/>
        <dbReference type="ChEBI" id="CHEBI:15378"/>
        <dbReference type="ChEBI" id="CHEBI:30616"/>
        <dbReference type="ChEBI" id="CHEBI:58702"/>
        <dbReference type="ChEBI" id="CHEBI:456216"/>
        <dbReference type="EC" id="2.7.1.40"/>
    </reaction>
</comment>
<evidence type="ECO:0000256" key="12">
    <source>
        <dbReference type="ARBA" id="ARBA00022842"/>
    </source>
</evidence>